<dbReference type="RefSeq" id="WP_236890945.1">
    <property type="nucleotide sequence ID" value="NZ_AP024488.1"/>
</dbReference>
<gene>
    <name evidence="6" type="ORF">DSLASN_02720</name>
</gene>
<feature type="chain" id="PRO_5045509645" description="Organic solvent tolerance-like N-terminal domain-containing protein" evidence="4">
    <location>
        <begin position="24"/>
        <end position="175"/>
    </location>
</feature>
<name>A0ABN6F023_9BACT</name>
<keyword evidence="2 4" id="KW-0732">Signal</keyword>
<evidence type="ECO:0000256" key="2">
    <source>
        <dbReference type="ARBA" id="ARBA00022729"/>
    </source>
</evidence>
<dbReference type="InterPro" id="IPR052037">
    <property type="entry name" value="LPS_export_LptA"/>
</dbReference>
<accession>A0ABN6F023</accession>
<dbReference type="PANTHER" id="PTHR36504">
    <property type="entry name" value="LIPOPOLYSACCHARIDE EXPORT SYSTEM PROTEIN LPTA"/>
    <property type="match status" value="1"/>
</dbReference>
<evidence type="ECO:0000313" key="6">
    <source>
        <dbReference type="EMBL" id="BCS94640.1"/>
    </source>
</evidence>
<evidence type="ECO:0000313" key="7">
    <source>
        <dbReference type="Proteomes" id="UP001320148"/>
    </source>
</evidence>
<keyword evidence="3" id="KW-0574">Periplasm</keyword>
<proteinExistence type="predicted"/>
<dbReference type="InterPro" id="IPR005653">
    <property type="entry name" value="OstA-like_N"/>
</dbReference>
<dbReference type="EMBL" id="AP024488">
    <property type="protein sequence ID" value="BCS94640.1"/>
    <property type="molecule type" value="Genomic_DNA"/>
</dbReference>
<keyword evidence="7" id="KW-1185">Reference proteome</keyword>
<evidence type="ECO:0000256" key="3">
    <source>
        <dbReference type="ARBA" id="ARBA00022764"/>
    </source>
</evidence>
<sequence length="175" mass="18833">MKHVIAKPLFLFILMLLTLPCTGLSQEGEISINADQLTSDSQGRFALFTGNVRITRDGTVLTADKVQLHYEDGKKEGDTAKGLSLIEAEGNVVMTSEENRATAKKAVYNIKKEEVTLTGGPPKVVSGANTLTGKIIVINRLSGAIRVDSGTSQRVEVKLVPGEKGFSFTPDKKSQ</sequence>
<dbReference type="Pfam" id="PF03968">
    <property type="entry name" value="LptD_N"/>
    <property type="match status" value="1"/>
</dbReference>
<dbReference type="InterPro" id="IPR014340">
    <property type="entry name" value="LptA"/>
</dbReference>
<dbReference type="NCBIfam" id="TIGR03002">
    <property type="entry name" value="outer_YhbN_LptA"/>
    <property type="match status" value="1"/>
</dbReference>
<keyword evidence="1" id="KW-0813">Transport</keyword>
<reference evidence="6 7" key="1">
    <citation type="submission" date="2021-02" db="EMBL/GenBank/DDBJ databases">
        <title>Complete genome of Desulfoluna sp. strain ASN36.</title>
        <authorList>
            <person name="Takahashi A."/>
            <person name="Kojima H."/>
            <person name="Fukui M."/>
        </authorList>
    </citation>
    <scope>NUCLEOTIDE SEQUENCE [LARGE SCALE GENOMIC DNA]</scope>
    <source>
        <strain evidence="6 7">ASN36</strain>
    </source>
</reference>
<protein>
    <recommendedName>
        <fullName evidence="5">Organic solvent tolerance-like N-terminal domain-containing protein</fullName>
    </recommendedName>
</protein>
<feature type="domain" description="Organic solvent tolerance-like N-terminal" evidence="5">
    <location>
        <begin position="32"/>
        <end position="142"/>
    </location>
</feature>
<organism evidence="6 7">
    <name type="scientific">Desulfoluna limicola</name>
    <dbReference type="NCBI Taxonomy" id="2810562"/>
    <lineage>
        <taxon>Bacteria</taxon>
        <taxon>Pseudomonadati</taxon>
        <taxon>Thermodesulfobacteriota</taxon>
        <taxon>Desulfobacteria</taxon>
        <taxon>Desulfobacterales</taxon>
        <taxon>Desulfolunaceae</taxon>
        <taxon>Desulfoluna</taxon>
    </lineage>
</organism>
<evidence type="ECO:0000256" key="4">
    <source>
        <dbReference type="SAM" id="SignalP"/>
    </source>
</evidence>
<dbReference type="Proteomes" id="UP001320148">
    <property type="component" value="Chromosome"/>
</dbReference>
<evidence type="ECO:0000256" key="1">
    <source>
        <dbReference type="ARBA" id="ARBA00022448"/>
    </source>
</evidence>
<dbReference type="PANTHER" id="PTHR36504:SF1">
    <property type="entry name" value="LIPOPOLYSACCHARIDE EXPORT SYSTEM PROTEIN LPTA"/>
    <property type="match status" value="1"/>
</dbReference>
<dbReference type="Gene3D" id="2.60.450.10">
    <property type="entry name" value="Lipopolysaccharide (LPS) transport protein A like domain"/>
    <property type="match status" value="1"/>
</dbReference>
<evidence type="ECO:0000259" key="5">
    <source>
        <dbReference type="Pfam" id="PF03968"/>
    </source>
</evidence>
<feature type="signal peptide" evidence="4">
    <location>
        <begin position="1"/>
        <end position="23"/>
    </location>
</feature>